<feature type="signal peptide" evidence="3">
    <location>
        <begin position="1"/>
        <end position="21"/>
    </location>
</feature>
<dbReference type="AlphaFoldDB" id="A0A812MK50"/>
<gene>
    <name evidence="4" type="primary">CACNA1A</name>
    <name evidence="4" type="ORF">SNAT2548_LOCUS14120</name>
</gene>
<keyword evidence="3" id="KW-0732">Signal</keyword>
<proteinExistence type="predicted"/>
<evidence type="ECO:0000256" key="2">
    <source>
        <dbReference type="SAM" id="Phobius"/>
    </source>
</evidence>
<protein>
    <submittedName>
        <fullName evidence="4">CACNA1A protein</fullName>
    </submittedName>
</protein>
<dbReference type="OrthoDB" id="446302at2759"/>
<evidence type="ECO:0000256" key="3">
    <source>
        <dbReference type="SAM" id="SignalP"/>
    </source>
</evidence>
<evidence type="ECO:0000313" key="5">
    <source>
        <dbReference type="Proteomes" id="UP000604046"/>
    </source>
</evidence>
<accession>A0A812MK50</accession>
<dbReference type="EMBL" id="CAJNDS010001591">
    <property type="protein sequence ID" value="CAE7266678.1"/>
    <property type="molecule type" value="Genomic_DNA"/>
</dbReference>
<reference evidence="4" key="1">
    <citation type="submission" date="2021-02" db="EMBL/GenBank/DDBJ databases">
        <authorList>
            <person name="Dougan E. K."/>
            <person name="Rhodes N."/>
            <person name="Thang M."/>
            <person name="Chan C."/>
        </authorList>
    </citation>
    <scope>NUCLEOTIDE SEQUENCE</scope>
</reference>
<keyword evidence="2" id="KW-0472">Membrane</keyword>
<feature type="chain" id="PRO_5033007555" evidence="3">
    <location>
        <begin position="22"/>
        <end position="692"/>
    </location>
</feature>
<feature type="transmembrane region" description="Helical" evidence="2">
    <location>
        <begin position="439"/>
        <end position="461"/>
    </location>
</feature>
<keyword evidence="2" id="KW-0812">Transmembrane</keyword>
<keyword evidence="2" id="KW-1133">Transmembrane helix</keyword>
<dbReference type="Proteomes" id="UP000604046">
    <property type="component" value="Unassembled WGS sequence"/>
</dbReference>
<keyword evidence="5" id="KW-1185">Reference proteome</keyword>
<evidence type="ECO:0000256" key="1">
    <source>
        <dbReference type="SAM" id="MobiDB-lite"/>
    </source>
</evidence>
<feature type="region of interest" description="Disordered" evidence="1">
    <location>
        <begin position="475"/>
        <end position="508"/>
    </location>
</feature>
<evidence type="ECO:0000313" key="4">
    <source>
        <dbReference type="EMBL" id="CAE7266678.1"/>
    </source>
</evidence>
<dbReference type="Gene3D" id="2.80.10.50">
    <property type="match status" value="1"/>
</dbReference>
<feature type="region of interest" description="Disordered" evidence="1">
    <location>
        <begin position="673"/>
        <end position="692"/>
    </location>
</feature>
<feature type="region of interest" description="Disordered" evidence="1">
    <location>
        <begin position="198"/>
        <end position="217"/>
    </location>
</feature>
<comment type="caution">
    <text evidence="4">The sequence shown here is derived from an EMBL/GenBank/DDBJ whole genome shotgun (WGS) entry which is preliminary data.</text>
</comment>
<organism evidence="4 5">
    <name type="scientific">Symbiodinium natans</name>
    <dbReference type="NCBI Taxonomy" id="878477"/>
    <lineage>
        <taxon>Eukaryota</taxon>
        <taxon>Sar</taxon>
        <taxon>Alveolata</taxon>
        <taxon>Dinophyceae</taxon>
        <taxon>Suessiales</taxon>
        <taxon>Symbiodiniaceae</taxon>
        <taxon>Symbiodinium</taxon>
    </lineage>
</organism>
<name>A0A812MK50_9DINO</name>
<sequence>MKLNSSGRTLVVSSFLGVAGALQWIYQTGTSGTDFVRDAQAPADRVVVLDQQKPVASSGDIVIAGSSTGSFGGYTNAGEYDMLVMNFAMDIPDWDRWVESSGKILAAGHSQQSFQGHTSAGDYDMVVMELNSAGALQWSFQTGTTRADYALAMQVESSGDIVIAGETAGSFAGYTNAGEYDMVVMKIAKELGCLTCTTSETTTGSSTSSTSTASSSWTTMTLTPGSLQTIAAQLTEAVESLATHQAEFAKQMLETATDGLQREMQDAQGISMVSVAFEIAGGDVMLENENISVLLPAASLPRLGEVAVMSTAKVTGGSMLAKLIQAYNEATAAVQLAEPVSLHVSAAGQSFASAPLQLTMPITHGSELEEKACVAWDARLHAWTTHGVALSASDHYFATCSIWLPSPESPSGRRLQTLPPSLFGLIMPSNLPPAPAEEVPWALVLSLVAGFAAIVAGLGVWKLRKTLRARGSAVEPATGCCDTGERSQGGEQESGATSTQQGTEKTVKPQARLAMVSARFNSRNKEMEEKFRRVCRTLRERDLEVLMVQAGAGEDFARKTMGYLHRLQIENGVMLAVCTTDYAEMTESQYSSHAELQYALDNRIDILPLKVEDTYPPEPPWGEDHPFDKEGVARVLVRLAMRKSTVFVDCVGQAEDYIADEIERVLRPSSQLIRGRSGHGAKSESALAGESE</sequence>